<gene>
    <name evidence="2" type="ORF">QR98_0102120</name>
</gene>
<organism evidence="2 3">
    <name type="scientific">Sarcoptes scabiei</name>
    <name type="common">Itch mite</name>
    <name type="synonym">Acarus scabiei</name>
    <dbReference type="NCBI Taxonomy" id="52283"/>
    <lineage>
        <taxon>Eukaryota</taxon>
        <taxon>Metazoa</taxon>
        <taxon>Ecdysozoa</taxon>
        <taxon>Arthropoda</taxon>
        <taxon>Chelicerata</taxon>
        <taxon>Arachnida</taxon>
        <taxon>Acari</taxon>
        <taxon>Acariformes</taxon>
        <taxon>Sarcoptiformes</taxon>
        <taxon>Astigmata</taxon>
        <taxon>Psoroptidia</taxon>
        <taxon>Sarcoptoidea</taxon>
        <taxon>Sarcoptidae</taxon>
        <taxon>Sarcoptinae</taxon>
        <taxon>Sarcoptes</taxon>
    </lineage>
</organism>
<sequence length="392" mass="44732">MSLTNISSIDSIPVMTIAEREHRKWEHPDVDLVNNPYSPENIEKRNRNRLISPDYVDSEESYDSYNHDQNDFREEEIVPEEKRKFFSSSRDLDLYKRDYYLPKNSRKKPNDYYSFSILNTLGSGKQSTTASTKTPVNEYSLIEGSTTEKGDLDHKEVAKKIESKDHNHNDCDRNLNNQTEIVINVIESQEKTIDSSETNSPTIEIQITELKTKASVGKKPQASGENENEESIESNTSEPNRSDSNETKDDYLNLFGQNRVKSLTSLFSSSLAKQQEQFPLSRSSSSAESSSKSISPTLNRSLASTETVTKQTINMNAVNNYAVHSLTGRSMTKAFREQSQKNLPKFTEMNRVSLANGMLSNSINDFNEREENDNESMMESKNDERFLKKLSF</sequence>
<evidence type="ECO:0000256" key="1">
    <source>
        <dbReference type="SAM" id="MobiDB-lite"/>
    </source>
</evidence>
<comment type="caution">
    <text evidence="2">The sequence shown here is derived from an EMBL/GenBank/DDBJ whole genome shotgun (WGS) entry which is preliminary data.</text>
</comment>
<dbReference type="VEuPathDB" id="VectorBase:SSCA009850"/>
<feature type="region of interest" description="Disordered" evidence="1">
    <location>
        <begin position="277"/>
        <end position="302"/>
    </location>
</feature>
<reference evidence="2 3" key="1">
    <citation type="journal article" date="2015" name="Parasit. Vectors">
        <title>Draft genome of the scabies mite.</title>
        <authorList>
            <person name="Rider S.D.Jr."/>
            <person name="Morgan M.S."/>
            <person name="Arlian L.G."/>
        </authorList>
    </citation>
    <scope>NUCLEOTIDE SEQUENCE [LARGE SCALE GENOMIC DNA]</scope>
    <source>
        <strain evidence="2">Arlian Lab</strain>
    </source>
</reference>
<evidence type="ECO:0000313" key="2">
    <source>
        <dbReference type="EMBL" id="KPM11639.1"/>
    </source>
</evidence>
<accession>A0A132ALB3</accession>
<dbReference type="OrthoDB" id="6506806at2759"/>
<proteinExistence type="predicted"/>
<evidence type="ECO:0000313" key="3">
    <source>
        <dbReference type="Proteomes" id="UP000616769"/>
    </source>
</evidence>
<dbReference type="EMBL" id="JXLN01017638">
    <property type="protein sequence ID" value="KPM11639.1"/>
    <property type="molecule type" value="Genomic_DNA"/>
</dbReference>
<name>A0A132ALB3_SARSC</name>
<protein>
    <submittedName>
        <fullName evidence="2">Uncharacterized protein</fullName>
    </submittedName>
</protein>
<dbReference type="AlphaFoldDB" id="A0A132ALB3"/>
<feature type="compositionally biased region" description="Low complexity" evidence="1">
    <location>
        <begin position="281"/>
        <end position="295"/>
    </location>
</feature>
<dbReference type="Proteomes" id="UP000616769">
    <property type="component" value="Unassembled WGS sequence"/>
</dbReference>
<feature type="region of interest" description="Disordered" evidence="1">
    <location>
        <begin position="212"/>
        <end position="249"/>
    </location>
</feature>
<feature type="compositionally biased region" description="Basic and acidic residues" evidence="1">
    <location>
        <begin position="240"/>
        <end position="249"/>
    </location>
</feature>